<comment type="caution">
    <text evidence="3">The sequence shown here is derived from an EMBL/GenBank/DDBJ whole genome shotgun (WGS) entry which is preliminary data.</text>
</comment>
<feature type="region of interest" description="Disordered" evidence="1">
    <location>
        <begin position="30"/>
        <end position="60"/>
    </location>
</feature>
<evidence type="ECO:0000256" key="1">
    <source>
        <dbReference type="SAM" id="MobiDB-lite"/>
    </source>
</evidence>
<dbReference type="EMBL" id="JAEACU010000001">
    <property type="protein sequence ID" value="KAH7547281.1"/>
    <property type="molecule type" value="Genomic_DNA"/>
</dbReference>
<evidence type="ECO:0000313" key="3">
    <source>
        <dbReference type="EMBL" id="KAH7547281.1"/>
    </source>
</evidence>
<proteinExistence type="predicted"/>
<dbReference type="Pfam" id="PF03732">
    <property type="entry name" value="Retrotrans_gag"/>
    <property type="match status" value="1"/>
</dbReference>
<feature type="compositionally biased region" description="Polar residues" evidence="1">
    <location>
        <begin position="50"/>
        <end position="60"/>
    </location>
</feature>
<organism evidence="3 4">
    <name type="scientific">Ziziphus jujuba var. spinosa</name>
    <dbReference type="NCBI Taxonomy" id="714518"/>
    <lineage>
        <taxon>Eukaryota</taxon>
        <taxon>Viridiplantae</taxon>
        <taxon>Streptophyta</taxon>
        <taxon>Embryophyta</taxon>
        <taxon>Tracheophyta</taxon>
        <taxon>Spermatophyta</taxon>
        <taxon>Magnoliopsida</taxon>
        <taxon>eudicotyledons</taxon>
        <taxon>Gunneridae</taxon>
        <taxon>Pentapetalae</taxon>
        <taxon>rosids</taxon>
        <taxon>fabids</taxon>
        <taxon>Rosales</taxon>
        <taxon>Rhamnaceae</taxon>
        <taxon>Paliureae</taxon>
        <taxon>Ziziphus</taxon>
    </lineage>
</organism>
<accession>A0A978W5P7</accession>
<feature type="domain" description="Retrotransposon gag" evidence="2">
    <location>
        <begin position="103"/>
        <end position="193"/>
    </location>
</feature>
<dbReference type="InterPro" id="IPR005162">
    <property type="entry name" value="Retrotrans_gag_dom"/>
</dbReference>
<evidence type="ECO:0000259" key="2">
    <source>
        <dbReference type="Pfam" id="PF03732"/>
    </source>
</evidence>
<evidence type="ECO:0000313" key="4">
    <source>
        <dbReference type="Proteomes" id="UP000813462"/>
    </source>
</evidence>
<feature type="compositionally biased region" description="Polar residues" evidence="1">
    <location>
        <begin position="30"/>
        <end position="40"/>
    </location>
</feature>
<dbReference type="AlphaFoldDB" id="A0A978W5P7"/>
<gene>
    <name evidence="3" type="ORF">FEM48_Zijuj01G0293100</name>
</gene>
<sequence>MLARHESNFDQVHSTLQQLMTEVQHLRLQNSRKSGKSQDVNPFAPAESHQPLSLPQTNSLGMDQTPHLNLSFPRFNGEEPLAWLYQAEQYFEFKNIPIDEIVQLASFHLDGIALQWYRWLMKFQGPLTWPEFSKSLVQHFGPTDYEDPLEALTRLKQTITMEAYQESFEKLSHQVDGLPERFLVGCFIAGLKDEVRLDVKIKHPRCLAEAIFVA</sequence>
<dbReference type="Proteomes" id="UP000813462">
    <property type="component" value="Unassembled WGS sequence"/>
</dbReference>
<reference evidence="3" key="1">
    <citation type="journal article" date="2021" name="Front. Plant Sci.">
        <title>Chromosome-Scale Genome Assembly for Chinese Sour Jujube and Insights Into Its Genome Evolution and Domestication Signature.</title>
        <authorList>
            <person name="Shen L.-Y."/>
            <person name="Luo H."/>
            <person name="Wang X.-L."/>
            <person name="Wang X.-M."/>
            <person name="Qiu X.-J."/>
            <person name="Liu H."/>
            <person name="Zhou S.-S."/>
            <person name="Jia K.-H."/>
            <person name="Nie S."/>
            <person name="Bao Y.-T."/>
            <person name="Zhang R.-G."/>
            <person name="Yun Q.-Z."/>
            <person name="Chai Y.-H."/>
            <person name="Lu J.-Y."/>
            <person name="Li Y."/>
            <person name="Zhao S.-W."/>
            <person name="Mao J.-F."/>
            <person name="Jia S.-G."/>
            <person name="Mao Y.-M."/>
        </authorList>
    </citation>
    <scope>NUCLEOTIDE SEQUENCE</scope>
    <source>
        <strain evidence="3">AT0</strain>
        <tissue evidence="3">Leaf</tissue>
    </source>
</reference>
<protein>
    <recommendedName>
        <fullName evidence="2">Retrotransposon gag domain-containing protein</fullName>
    </recommendedName>
</protein>
<name>A0A978W5P7_ZIZJJ</name>